<dbReference type="EMBL" id="JBAWTH010000095">
    <property type="protein sequence ID" value="KAL2277636.1"/>
    <property type="molecule type" value="Genomic_DNA"/>
</dbReference>
<evidence type="ECO:0000313" key="8">
    <source>
        <dbReference type="Proteomes" id="UP001600888"/>
    </source>
</evidence>
<proteinExistence type="inferred from homology"/>
<sequence length="336" mass="36659">MRYLNVQHSPTASTFASRLAQLARHFTTSAPSSPTATSPSITTSKMAFETKATIASFGGTLLKLSHQSSTTGTPMNLNLYLPPAAVKQNKKVPVLIWLSGLTCTPDNCTEKGFFQHGASQHGIAVLYPDTSPRGLNLPGEKDSWDFGEAASFYVDATQAPFDKNYRMETYLTEELPAALFGSDEFRDKLDGSRVSLAGHSMGGHGALTLYLRHPGKYRSVSAFAPIANPSECPWGNKAFSGYLGSDNKAEWAKHDATELVKRWDAKAPLNMLVDVGTGDNFYKQKQLLPENLEKAVKDAGLDGLTLRYQDGYDHSYFFMASFSDEHVAHAAKFLGA</sequence>
<evidence type="ECO:0000313" key="7">
    <source>
        <dbReference type="EMBL" id="KAL2277636.1"/>
    </source>
</evidence>
<gene>
    <name evidence="7" type="ORF">FJTKL_15240</name>
</gene>
<dbReference type="PANTHER" id="PTHR10061:SF0">
    <property type="entry name" value="S-FORMYLGLUTATHIONE HYDROLASE"/>
    <property type="match status" value="1"/>
</dbReference>
<protein>
    <recommendedName>
        <fullName evidence="3 6">S-formylglutathione hydrolase</fullName>
        <ecNumber evidence="2 6">3.1.2.12</ecNumber>
    </recommendedName>
</protein>
<dbReference type="InterPro" id="IPR000801">
    <property type="entry name" value="Esterase-like"/>
</dbReference>
<evidence type="ECO:0000256" key="1">
    <source>
        <dbReference type="ARBA" id="ARBA00005622"/>
    </source>
</evidence>
<dbReference type="SUPFAM" id="SSF53474">
    <property type="entry name" value="alpha/beta-Hydrolases"/>
    <property type="match status" value="1"/>
</dbReference>
<accession>A0ABR4E5D4</accession>
<dbReference type="Proteomes" id="UP001600888">
    <property type="component" value="Unassembled WGS sequence"/>
</dbReference>
<dbReference type="InterPro" id="IPR029058">
    <property type="entry name" value="AB_hydrolase_fold"/>
</dbReference>
<keyword evidence="8" id="KW-1185">Reference proteome</keyword>
<dbReference type="Pfam" id="PF00756">
    <property type="entry name" value="Esterase"/>
    <property type="match status" value="1"/>
</dbReference>
<name>A0ABR4E5D4_9PEZI</name>
<evidence type="ECO:0000256" key="2">
    <source>
        <dbReference type="ARBA" id="ARBA00012479"/>
    </source>
</evidence>
<evidence type="ECO:0000256" key="6">
    <source>
        <dbReference type="RuleBase" id="RU363068"/>
    </source>
</evidence>
<dbReference type="EC" id="3.1.2.12" evidence="2 6"/>
<organism evidence="7 8">
    <name type="scientific">Diaporthe vaccinii</name>
    <dbReference type="NCBI Taxonomy" id="105482"/>
    <lineage>
        <taxon>Eukaryota</taxon>
        <taxon>Fungi</taxon>
        <taxon>Dikarya</taxon>
        <taxon>Ascomycota</taxon>
        <taxon>Pezizomycotina</taxon>
        <taxon>Sordariomycetes</taxon>
        <taxon>Sordariomycetidae</taxon>
        <taxon>Diaporthales</taxon>
        <taxon>Diaporthaceae</taxon>
        <taxon>Diaporthe</taxon>
        <taxon>Diaporthe eres species complex</taxon>
    </lineage>
</organism>
<evidence type="ECO:0000256" key="4">
    <source>
        <dbReference type="ARBA" id="ARBA00022487"/>
    </source>
</evidence>
<comment type="catalytic activity">
    <reaction evidence="6">
        <text>S-formylglutathione + H2O = formate + glutathione + H(+)</text>
        <dbReference type="Rhea" id="RHEA:14961"/>
        <dbReference type="ChEBI" id="CHEBI:15377"/>
        <dbReference type="ChEBI" id="CHEBI:15378"/>
        <dbReference type="ChEBI" id="CHEBI:15740"/>
        <dbReference type="ChEBI" id="CHEBI:57688"/>
        <dbReference type="ChEBI" id="CHEBI:57925"/>
        <dbReference type="EC" id="3.1.2.12"/>
    </reaction>
</comment>
<dbReference type="InterPro" id="IPR014186">
    <property type="entry name" value="S-formylglutathione_hydrol"/>
</dbReference>
<dbReference type="NCBIfam" id="TIGR02821">
    <property type="entry name" value="fghA_ester_D"/>
    <property type="match status" value="1"/>
</dbReference>
<comment type="function">
    <text evidence="6">Serine hydrolase involved in the detoxification of formaldehyde.</text>
</comment>
<keyword evidence="5 6" id="KW-0378">Hydrolase</keyword>
<reference evidence="7 8" key="1">
    <citation type="submission" date="2024-03" db="EMBL/GenBank/DDBJ databases">
        <title>A high-quality draft genome sequence of Diaporthe vaccinii, a causative agent of upright dieback and viscid rot disease in cranberry plants.</title>
        <authorList>
            <person name="Sarrasin M."/>
            <person name="Lang B.F."/>
            <person name="Burger G."/>
        </authorList>
    </citation>
    <scope>NUCLEOTIDE SEQUENCE [LARGE SCALE GENOMIC DNA]</scope>
    <source>
        <strain evidence="7 8">IS7</strain>
    </source>
</reference>
<comment type="subcellular location">
    <subcellularLocation>
        <location evidence="6">Cytoplasm</location>
    </subcellularLocation>
</comment>
<keyword evidence="6" id="KW-0963">Cytoplasm</keyword>
<evidence type="ECO:0000256" key="5">
    <source>
        <dbReference type="ARBA" id="ARBA00022801"/>
    </source>
</evidence>
<keyword evidence="4 6" id="KW-0719">Serine esterase</keyword>
<comment type="caution">
    <text evidence="7">The sequence shown here is derived from an EMBL/GenBank/DDBJ whole genome shotgun (WGS) entry which is preliminary data.</text>
</comment>
<dbReference type="PANTHER" id="PTHR10061">
    <property type="entry name" value="S-FORMYLGLUTATHIONE HYDROLASE"/>
    <property type="match status" value="1"/>
</dbReference>
<evidence type="ECO:0000256" key="3">
    <source>
        <dbReference type="ARBA" id="ARBA00016774"/>
    </source>
</evidence>
<comment type="similarity">
    <text evidence="1 6">Belongs to the esterase D family.</text>
</comment>
<dbReference type="Gene3D" id="3.40.50.1820">
    <property type="entry name" value="alpha/beta hydrolase"/>
    <property type="match status" value="1"/>
</dbReference>